<dbReference type="SUPFAM" id="SSF52374">
    <property type="entry name" value="Nucleotidylyl transferase"/>
    <property type="match status" value="1"/>
</dbReference>
<evidence type="ECO:0000256" key="9">
    <source>
        <dbReference type="RuleBase" id="RU363036"/>
    </source>
</evidence>
<comment type="caution">
    <text evidence="8">Lacks conserved residue(s) required for the propagation of feature annotation.</text>
</comment>
<dbReference type="InterPro" id="IPR014729">
    <property type="entry name" value="Rossmann-like_a/b/a_fold"/>
</dbReference>
<feature type="binding site" evidence="8">
    <location>
        <position position="293"/>
    </location>
    <ligand>
        <name>L-tryptophan</name>
        <dbReference type="ChEBI" id="CHEBI:57912"/>
    </ligand>
</feature>
<dbReference type="PATRIC" id="fig|1618545.3.peg.359"/>
<evidence type="ECO:0000313" key="13">
    <source>
        <dbReference type="Proteomes" id="UP000034591"/>
    </source>
</evidence>
<dbReference type="EC" id="6.1.1.2" evidence="8"/>
<dbReference type="Gene3D" id="3.90.960.10">
    <property type="entry name" value="YbaK/aminoacyl-tRNA synthetase-associated domain"/>
    <property type="match status" value="1"/>
</dbReference>
<dbReference type="Gene3D" id="1.10.240.10">
    <property type="entry name" value="Tyrosyl-Transfer RNA Synthetase"/>
    <property type="match status" value="1"/>
</dbReference>
<comment type="similarity">
    <text evidence="1 8 9">Belongs to the class-I aminoacyl-tRNA synthetase family.</text>
</comment>
<name>A0A0G0JKQ8_9BACT</name>
<comment type="subunit">
    <text evidence="8">Homodimer.</text>
</comment>
<keyword evidence="4 8" id="KW-0067">ATP-binding</keyword>
<sequence>MEDRIEKILKDANVPFEFIPLPEDLPVDVPSHMKFYRDTMQHALATMIYKTEKGFIAVSRRGDTKVNSKKLREFLGIKRLSLATEEEMTGLGLTPGLVPPLGLEIPLYVDKKVIEADYFYDGTGHKLFGLKMGVKDLLGVNKAIVGDFTTYEERYAKKRVLSGITPSGNTLHLGNYAGAVKPQFDLLEKGVESFYFVADLHALTTIQDRNRLEMCIINNVFDYIALGLDPEKGIYFRQSGVAEHSMLAIVLANYIPFGLTNRMHAFKDKLARGVSKEKINMGLFNYPILMAADILLYKPGGVPVGEDQRQHVEFARETARSFNKAHGEIFPIPDPLIEKGNMSKVVGTDGERKMSKSLGNVVTIFDEEEVIRRQIMGSYTDPNRKHASDPGKVDGNPVFIYHDIVNDDKAEVEDLKRRYREGKVGDVEVKESLFKAHMRKFAEARRKRKELENNIDMAREILEKGAEKARKVAEETIKEVYKIVGITNKLNS</sequence>
<dbReference type="AlphaFoldDB" id="A0A0G0JKQ8"/>
<keyword evidence="10" id="KW-0175">Coiled coil</keyword>
<dbReference type="GO" id="GO:0005829">
    <property type="term" value="C:cytosol"/>
    <property type="evidence" value="ECO:0007669"/>
    <property type="project" value="TreeGrafter"/>
</dbReference>
<dbReference type="Pfam" id="PF00579">
    <property type="entry name" value="tRNA-synt_1b"/>
    <property type="match status" value="1"/>
</dbReference>
<evidence type="ECO:0000256" key="5">
    <source>
        <dbReference type="ARBA" id="ARBA00022917"/>
    </source>
</evidence>
<comment type="subcellular location">
    <subcellularLocation>
        <location evidence="8">Cytoplasm</location>
    </subcellularLocation>
</comment>
<dbReference type="Proteomes" id="UP000034591">
    <property type="component" value="Unassembled WGS sequence"/>
</dbReference>
<keyword evidence="8" id="KW-0963">Cytoplasm</keyword>
<feature type="binding site" evidence="8">
    <location>
        <begin position="165"/>
        <end position="167"/>
    </location>
    <ligand>
        <name>ATP</name>
        <dbReference type="ChEBI" id="CHEBI:30616"/>
    </ligand>
</feature>
<keyword evidence="6 8" id="KW-0030">Aminoacyl-tRNA synthetase</keyword>
<dbReference type="PANTHER" id="PTHR43766">
    <property type="entry name" value="TRYPTOPHAN--TRNA LIGASE, MITOCHONDRIAL"/>
    <property type="match status" value="1"/>
</dbReference>
<evidence type="ECO:0000256" key="6">
    <source>
        <dbReference type="ARBA" id="ARBA00023146"/>
    </source>
</evidence>
<dbReference type="PANTHER" id="PTHR43766:SF1">
    <property type="entry name" value="TRYPTOPHAN--TRNA LIGASE, MITOCHONDRIAL"/>
    <property type="match status" value="1"/>
</dbReference>
<evidence type="ECO:0000256" key="3">
    <source>
        <dbReference type="ARBA" id="ARBA00022741"/>
    </source>
</evidence>
<dbReference type="CDD" id="cd04332">
    <property type="entry name" value="YbaK_like"/>
    <property type="match status" value="1"/>
</dbReference>
<keyword evidence="5 8" id="KW-0648">Protein biosynthesis</keyword>
<feature type="binding site" evidence="8">
    <location>
        <position position="345"/>
    </location>
    <ligand>
        <name>ATP</name>
        <dbReference type="ChEBI" id="CHEBI:30616"/>
    </ligand>
</feature>
<dbReference type="InterPro" id="IPR050203">
    <property type="entry name" value="Trp-tRNA_synthetase"/>
</dbReference>
<dbReference type="GO" id="GO:0002161">
    <property type="term" value="F:aminoacyl-tRNA deacylase activity"/>
    <property type="evidence" value="ECO:0007669"/>
    <property type="project" value="InterPro"/>
</dbReference>
<dbReference type="CDD" id="cd00806">
    <property type="entry name" value="TrpRS_core"/>
    <property type="match status" value="1"/>
</dbReference>
<feature type="short sequence motif" description="'KMSKS' region" evidence="8">
    <location>
        <begin position="353"/>
        <end position="357"/>
    </location>
</feature>
<comment type="catalytic activity">
    <reaction evidence="7 8">
        <text>tRNA(Trp) + L-tryptophan + ATP = L-tryptophyl-tRNA(Trp) + AMP + diphosphate + H(+)</text>
        <dbReference type="Rhea" id="RHEA:24080"/>
        <dbReference type="Rhea" id="RHEA-COMP:9671"/>
        <dbReference type="Rhea" id="RHEA-COMP:9705"/>
        <dbReference type="ChEBI" id="CHEBI:15378"/>
        <dbReference type="ChEBI" id="CHEBI:30616"/>
        <dbReference type="ChEBI" id="CHEBI:33019"/>
        <dbReference type="ChEBI" id="CHEBI:57912"/>
        <dbReference type="ChEBI" id="CHEBI:78442"/>
        <dbReference type="ChEBI" id="CHEBI:78535"/>
        <dbReference type="ChEBI" id="CHEBI:456215"/>
        <dbReference type="EC" id="6.1.1.2"/>
    </reaction>
</comment>
<evidence type="ECO:0000256" key="7">
    <source>
        <dbReference type="ARBA" id="ARBA00049929"/>
    </source>
</evidence>
<evidence type="ECO:0000313" key="12">
    <source>
        <dbReference type="EMBL" id="KKQ37329.1"/>
    </source>
</evidence>
<dbReference type="SUPFAM" id="SSF55826">
    <property type="entry name" value="YbaK/ProRS associated domain"/>
    <property type="match status" value="1"/>
</dbReference>
<evidence type="ECO:0000256" key="2">
    <source>
        <dbReference type="ARBA" id="ARBA00022598"/>
    </source>
</evidence>
<evidence type="ECO:0000256" key="8">
    <source>
        <dbReference type="HAMAP-Rule" id="MF_00140"/>
    </source>
</evidence>
<reference evidence="12 13" key="1">
    <citation type="journal article" date="2015" name="Nature">
        <title>rRNA introns, odd ribosomes, and small enigmatic genomes across a large radiation of phyla.</title>
        <authorList>
            <person name="Brown C.T."/>
            <person name="Hug L.A."/>
            <person name="Thomas B.C."/>
            <person name="Sharon I."/>
            <person name="Castelle C.J."/>
            <person name="Singh A."/>
            <person name="Wilkins M.J."/>
            <person name="Williams K.H."/>
            <person name="Banfield J.F."/>
        </authorList>
    </citation>
    <scope>NUCLEOTIDE SEQUENCE [LARGE SCALE GENOMIC DNA]</scope>
</reference>
<feature type="binding site" evidence="8">
    <location>
        <begin position="174"/>
        <end position="175"/>
    </location>
    <ligand>
        <name>ATP</name>
        <dbReference type="ChEBI" id="CHEBI:30616"/>
    </ligand>
</feature>
<dbReference type="InterPro" id="IPR002306">
    <property type="entry name" value="Trp-tRNA-ligase"/>
</dbReference>
<dbReference type="InterPro" id="IPR036754">
    <property type="entry name" value="YbaK/aa-tRNA-synt-asso_dom_sf"/>
</dbReference>
<dbReference type="Gene3D" id="3.40.50.620">
    <property type="entry name" value="HUPs"/>
    <property type="match status" value="1"/>
</dbReference>
<feature type="binding site" evidence="8">
    <location>
        <begin position="353"/>
        <end position="357"/>
    </location>
    <ligand>
        <name>ATP</name>
        <dbReference type="ChEBI" id="CHEBI:30616"/>
    </ligand>
</feature>
<organism evidence="12 13">
    <name type="scientific">Candidatus Woesebacteria bacterium GW2011_GWA1_37_7</name>
    <dbReference type="NCBI Taxonomy" id="1618545"/>
    <lineage>
        <taxon>Bacteria</taxon>
        <taxon>Candidatus Woeseibacteriota</taxon>
    </lineage>
</organism>
<comment type="caution">
    <text evidence="12">The sequence shown here is derived from an EMBL/GenBank/DDBJ whole genome shotgun (WGS) entry which is preliminary data.</text>
</comment>
<dbReference type="InterPro" id="IPR024109">
    <property type="entry name" value="Trp-tRNA-ligase_bac-type"/>
</dbReference>
<feature type="domain" description="YbaK/aminoacyl-tRNA synthetase-associated" evidence="11">
    <location>
        <begin position="45"/>
        <end position="127"/>
    </location>
</feature>
<dbReference type="PRINTS" id="PR01039">
    <property type="entry name" value="TRNASYNTHTRP"/>
</dbReference>
<evidence type="ECO:0000256" key="1">
    <source>
        <dbReference type="ARBA" id="ARBA00005594"/>
    </source>
</evidence>
<dbReference type="GO" id="GO:0005524">
    <property type="term" value="F:ATP binding"/>
    <property type="evidence" value="ECO:0007669"/>
    <property type="project" value="UniProtKB-UniRule"/>
</dbReference>
<dbReference type="FunFam" id="1.10.240.10:FF:000005">
    <property type="entry name" value="Tryptophan--tRNA ligase"/>
    <property type="match status" value="1"/>
</dbReference>
<dbReference type="PROSITE" id="PS00178">
    <property type="entry name" value="AA_TRNA_LIGASE_I"/>
    <property type="match status" value="1"/>
</dbReference>
<dbReference type="STRING" id="1618545.US53_C0021G0010"/>
<protein>
    <recommendedName>
        <fullName evidence="8">Tryptophan--tRNA ligase</fullName>
        <ecNumber evidence="8">6.1.1.2</ecNumber>
    </recommendedName>
    <alternativeName>
        <fullName evidence="8">Tryptophanyl-tRNA synthetase</fullName>
        <shortName evidence="8">TrpRS</shortName>
    </alternativeName>
</protein>
<feature type="binding site" evidence="8">
    <location>
        <begin position="305"/>
        <end position="307"/>
    </location>
    <ligand>
        <name>ATP</name>
        <dbReference type="ChEBI" id="CHEBI:30616"/>
    </ligand>
</feature>
<dbReference type="InterPro" id="IPR002305">
    <property type="entry name" value="aa-tRNA-synth_Ic"/>
</dbReference>
<accession>A0A0G0JKQ8</accession>
<gene>
    <name evidence="8" type="primary">trpS</name>
    <name evidence="12" type="ORF">US53_C0021G0010</name>
</gene>
<dbReference type="NCBIfam" id="TIGR00233">
    <property type="entry name" value="trpS"/>
    <property type="match status" value="1"/>
</dbReference>
<dbReference type="EMBL" id="LBTI01000021">
    <property type="protein sequence ID" value="KKQ37329.1"/>
    <property type="molecule type" value="Genomic_DNA"/>
</dbReference>
<dbReference type="InterPro" id="IPR001412">
    <property type="entry name" value="aa-tRNA-synth_I_CS"/>
</dbReference>
<comment type="function">
    <text evidence="8">Catalyzes the attachment of tryptophan to tRNA(Trp).</text>
</comment>
<keyword evidence="3 8" id="KW-0547">Nucleotide-binding</keyword>
<dbReference type="Pfam" id="PF04073">
    <property type="entry name" value="tRNA_edit"/>
    <property type="match status" value="1"/>
</dbReference>
<proteinExistence type="inferred from homology"/>
<evidence type="ECO:0000259" key="11">
    <source>
        <dbReference type="Pfam" id="PF04073"/>
    </source>
</evidence>
<keyword evidence="2 8" id="KW-0436">Ligase</keyword>
<dbReference type="GO" id="GO:0006436">
    <property type="term" value="P:tryptophanyl-tRNA aminoacylation"/>
    <property type="evidence" value="ECO:0007669"/>
    <property type="project" value="UniProtKB-UniRule"/>
</dbReference>
<dbReference type="InterPro" id="IPR007214">
    <property type="entry name" value="YbaK/aa-tRNA-synth-assoc-dom"/>
</dbReference>
<feature type="coiled-coil region" evidence="10">
    <location>
        <begin position="434"/>
        <end position="468"/>
    </location>
</feature>
<dbReference type="GO" id="GO:0004830">
    <property type="term" value="F:tryptophan-tRNA ligase activity"/>
    <property type="evidence" value="ECO:0007669"/>
    <property type="project" value="UniProtKB-UniRule"/>
</dbReference>
<dbReference type="HAMAP" id="MF_00140_B">
    <property type="entry name" value="Trp_tRNA_synth_B"/>
    <property type="match status" value="1"/>
</dbReference>
<evidence type="ECO:0000256" key="4">
    <source>
        <dbReference type="ARBA" id="ARBA00022840"/>
    </source>
</evidence>
<evidence type="ECO:0000256" key="10">
    <source>
        <dbReference type="SAM" id="Coils"/>
    </source>
</evidence>